<name>A0ABU3VXH1_9GAMM</name>
<comment type="caution">
    <text evidence="2">The sequence shown here is derived from an EMBL/GenBank/DDBJ whole genome shotgun (WGS) entry which is preliminary data.</text>
</comment>
<reference evidence="2 3" key="1">
    <citation type="submission" date="2023-10" db="EMBL/GenBank/DDBJ databases">
        <title>Characteristics and mechanism of a salt-tolerant marine origin heterotrophic nitrifying- aerobic denitrifying bacteria Marinobacter xestospongiae HN1.</title>
        <authorList>
            <person name="Qi R."/>
        </authorList>
    </citation>
    <scope>NUCLEOTIDE SEQUENCE [LARGE SCALE GENOMIC DNA]</scope>
    <source>
        <strain evidence="2 3">HN1</strain>
    </source>
</reference>
<keyword evidence="1" id="KW-0732">Signal</keyword>
<dbReference type="PROSITE" id="PS51257">
    <property type="entry name" value="PROKAR_LIPOPROTEIN"/>
    <property type="match status" value="1"/>
</dbReference>
<evidence type="ECO:0000256" key="1">
    <source>
        <dbReference type="SAM" id="SignalP"/>
    </source>
</evidence>
<evidence type="ECO:0000313" key="2">
    <source>
        <dbReference type="EMBL" id="MDV2078941.1"/>
    </source>
</evidence>
<organism evidence="2 3">
    <name type="scientific">Marinobacter xestospongiae</name>
    <dbReference type="NCBI Taxonomy" id="994319"/>
    <lineage>
        <taxon>Bacteria</taxon>
        <taxon>Pseudomonadati</taxon>
        <taxon>Pseudomonadota</taxon>
        <taxon>Gammaproteobacteria</taxon>
        <taxon>Pseudomonadales</taxon>
        <taxon>Marinobacteraceae</taxon>
        <taxon>Marinobacter</taxon>
    </lineage>
</organism>
<feature type="chain" id="PRO_5046550952" description="DUF4136 domain-containing protein" evidence="1">
    <location>
        <begin position="24"/>
        <end position="181"/>
    </location>
</feature>
<proteinExistence type="predicted"/>
<protein>
    <recommendedName>
        <fullName evidence="4">DUF4136 domain-containing protein</fullName>
    </recommendedName>
</protein>
<feature type="signal peptide" evidence="1">
    <location>
        <begin position="1"/>
        <end position="23"/>
    </location>
</feature>
<accession>A0ABU3VXH1</accession>
<sequence>MFGVREVCLPLALLVIASLSGCAGFIGGDLADQPLDEVQVPFCDDHPESRYRFTVTTDAEDDYFDQTVAGEISGWTFGLIPTYWMKSETTQAQVFEGDTLLAEYQYRTRVHRFYGLLWGLLLMPLEALMDPANILPGNEGEGLVINRSLRYRARVKTYLTAVQEQGMNSDELCFFRANRNR</sequence>
<keyword evidence="3" id="KW-1185">Reference proteome</keyword>
<dbReference type="EMBL" id="JAWIIJ010000005">
    <property type="protein sequence ID" value="MDV2078941.1"/>
    <property type="molecule type" value="Genomic_DNA"/>
</dbReference>
<gene>
    <name evidence="2" type="ORF">RYS15_09595</name>
</gene>
<dbReference type="Proteomes" id="UP001269819">
    <property type="component" value="Unassembled WGS sequence"/>
</dbReference>
<evidence type="ECO:0008006" key="4">
    <source>
        <dbReference type="Google" id="ProtNLM"/>
    </source>
</evidence>
<dbReference type="RefSeq" id="WP_316973598.1">
    <property type="nucleotide sequence ID" value="NZ_JAWIIJ010000005.1"/>
</dbReference>
<evidence type="ECO:0000313" key="3">
    <source>
        <dbReference type="Proteomes" id="UP001269819"/>
    </source>
</evidence>